<proteinExistence type="predicted"/>
<sequence length="20" mass="1987">MASCTNFSSARSVLGGPNTS</sequence>
<feature type="region of interest" description="Disordered" evidence="1">
    <location>
        <begin position="1"/>
        <end position="20"/>
    </location>
</feature>
<keyword evidence="3" id="KW-1185">Reference proteome</keyword>
<name>A0AAV2YT25_9STRA</name>
<dbReference type="Proteomes" id="UP001146120">
    <property type="component" value="Unassembled WGS sequence"/>
</dbReference>
<dbReference type="AlphaFoldDB" id="A0AAV2YT25"/>
<dbReference type="EMBL" id="DAKRPA010000167">
    <property type="protein sequence ID" value="DAZ96443.1"/>
    <property type="molecule type" value="Genomic_DNA"/>
</dbReference>
<organism evidence="2 3">
    <name type="scientific">Lagenidium giganteum</name>
    <dbReference type="NCBI Taxonomy" id="4803"/>
    <lineage>
        <taxon>Eukaryota</taxon>
        <taxon>Sar</taxon>
        <taxon>Stramenopiles</taxon>
        <taxon>Oomycota</taxon>
        <taxon>Peronosporomycetes</taxon>
        <taxon>Pythiales</taxon>
        <taxon>Pythiaceae</taxon>
    </lineage>
</organism>
<evidence type="ECO:0000256" key="1">
    <source>
        <dbReference type="SAM" id="MobiDB-lite"/>
    </source>
</evidence>
<gene>
    <name evidence="2" type="ORF">N0F65_006489</name>
</gene>
<comment type="caution">
    <text evidence="2">The sequence shown here is derived from an EMBL/GenBank/DDBJ whole genome shotgun (WGS) entry which is preliminary data.</text>
</comment>
<reference evidence="2" key="2">
    <citation type="journal article" date="2023" name="Microbiol Resour">
        <title>Decontamination and Annotation of the Draft Genome Sequence of the Oomycete Lagenidium giganteum ARSEF 373.</title>
        <authorList>
            <person name="Morgan W.R."/>
            <person name="Tartar A."/>
        </authorList>
    </citation>
    <scope>NUCLEOTIDE SEQUENCE</scope>
    <source>
        <strain evidence="2">ARSEF 373</strain>
    </source>
</reference>
<accession>A0AAV2YT25</accession>
<protein>
    <submittedName>
        <fullName evidence="2">Uncharacterized protein</fullName>
    </submittedName>
</protein>
<evidence type="ECO:0000313" key="2">
    <source>
        <dbReference type="EMBL" id="DAZ96443.1"/>
    </source>
</evidence>
<evidence type="ECO:0000313" key="3">
    <source>
        <dbReference type="Proteomes" id="UP001146120"/>
    </source>
</evidence>
<reference evidence="2" key="1">
    <citation type="submission" date="2022-11" db="EMBL/GenBank/DDBJ databases">
        <authorList>
            <person name="Morgan W.R."/>
            <person name="Tartar A."/>
        </authorList>
    </citation>
    <scope>NUCLEOTIDE SEQUENCE</scope>
    <source>
        <strain evidence="2">ARSEF 373</strain>
    </source>
</reference>